<sequence length="363" mass="40311">MLPSRLPHADAVESTNYSLSFSRTPSPSVYAARRRSGPGVRRQQWSTQPSSSKFYSDWCFAGTMSSPWSPLSIEEDEEIQELGADEQQVGEQLRQGDGQQQELTAEARAQETVKKRARSVSSSSTNPSNSRKSEVELEAAKSEIEKWHSAFQSIPAVPSGTIPDPVSVVSYLSTLKSSEESLKEQLEKAKKREAAFIVTFAKREQEIAELKNLVEEKEKKIKELQDNVAAVNFTPSSKLGKMLMAKCRTLQEENEEIGAMASEGKIHELGMKIAVLKSQNNELRNQFDVLYKHMDGVTNDVERSNELVSILQEELEAKDLELTRLKEALAQKEATQDAPVETSDDAGNGQEADSDTLQVKAES</sequence>
<evidence type="ECO:0000256" key="6">
    <source>
        <dbReference type="SAM" id="Coils"/>
    </source>
</evidence>
<organism evidence="8">
    <name type="scientific">Zea mays</name>
    <name type="common">Maize</name>
    <dbReference type="NCBI Taxonomy" id="4577"/>
    <lineage>
        <taxon>Eukaryota</taxon>
        <taxon>Viridiplantae</taxon>
        <taxon>Streptophyta</taxon>
        <taxon>Embryophyta</taxon>
        <taxon>Tracheophyta</taxon>
        <taxon>Spermatophyta</taxon>
        <taxon>Magnoliopsida</taxon>
        <taxon>Liliopsida</taxon>
        <taxon>Poales</taxon>
        <taxon>Poaceae</taxon>
        <taxon>PACMAD clade</taxon>
        <taxon>Panicoideae</taxon>
        <taxon>Andropogonodae</taxon>
        <taxon>Andropogoneae</taxon>
        <taxon>Tripsacinae</taxon>
        <taxon>Zea</taxon>
    </lineage>
</organism>
<dbReference type="PANTHER" id="PTHR15217">
    <property type="entry name" value="WILMS' TUMOR 1-ASSOCIATING PROTEIN"/>
    <property type="match status" value="1"/>
</dbReference>
<keyword evidence="5" id="KW-0539">Nucleus</keyword>
<accession>A0A3L6EWY9</accession>
<evidence type="ECO:0000256" key="7">
    <source>
        <dbReference type="SAM" id="MobiDB-lite"/>
    </source>
</evidence>
<gene>
    <name evidence="8" type="primary">FIP37_1</name>
    <name evidence="8" type="ORF">Zm00014a_020272</name>
</gene>
<dbReference type="PANTHER" id="PTHR15217:SF0">
    <property type="entry name" value="PRE-MRNA-SPLICING REGULATOR WTAP"/>
    <property type="match status" value="1"/>
</dbReference>
<feature type="compositionally biased region" description="Low complexity" evidence="7">
    <location>
        <begin position="119"/>
        <end position="130"/>
    </location>
</feature>
<evidence type="ECO:0000256" key="3">
    <source>
        <dbReference type="ARBA" id="ARBA00022664"/>
    </source>
</evidence>
<protein>
    <submittedName>
        <fullName evidence="8">FKBP12-interacting protein</fullName>
    </submittedName>
</protein>
<feature type="region of interest" description="Disordered" evidence="7">
    <location>
        <begin position="1"/>
        <end position="52"/>
    </location>
</feature>
<comment type="caution">
    <text evidence="8">The sequence shown here is derived from an EMBL/GenBank/DDBJ whole genome shotgun (WGS) entry which is preliminary data.</text>
</comment>
<dbReference type="Pfam" id="PF17098">
    <property type="entry name" value="Wtap"/>
    <property type="match status" value="1"/>
</dbReference>
<feature type="region of interest" description="Disordered" evidence="7">
    <location>
        <begin position="93"/>
        <end position="137"/>
    </location>
</feature>
<dbReference type="GO" id="GO:0006397">
    <property type="term" value="P:mRNA processing"/>
    <property type="evidence" value="ECO:0007669"/>
    <property type="project" value="UniProtKB-KW"/>
</dbReference>
<dbReference type="EMBL" id="NCVQ01000005">
    <property type="protein sequence ID" value="PWZ25584.1"/>
    <property type="molecule type" value="Genomic_DNA"/>
</dbReference>
<evidence type="ECO:0000313" key="8">
    <source>
        <dbReference type="EMBL" id="PWZ25584.1"/>
    </source>
</evidence>
<dbReference type="ExpressionAtlas" id="A0A3L6EWY9">
    <property type="expression patterns" value="baseline and differential"/>
</dbReference>
<feature type="compositionally biased region" description="Polar residues" evidence="7">
    <location>
        <begin position="43"/>
        <end position="52"/>
    </location>
</feature>
<keyword evidence="4" id="KW-0508">mRNA splicing</keyword>
<evidence type="ECO:0000256" key="4">
    <source>
        <dbReference type="ARBA" id="ARBA00023187"/>
    </source>
</evidence>
<reference evidence="8" key="1">
    <citation type="journal article" date="2018" name="Nat. Genet.">
        <title>Extensive intraspecific gene order and gene structural variations between Mo17 and other maize genomes.</title>
        <authorList>
            <person name="Sun S."/>
            <person name="Zhou Y."/>
            <person name="Chen J."/>
            <person name="Shi J."/>
            <person name="Zhao H."/>
            <person name="Zhao H."/>
            <person name="Song W."/>
            <person name="Zhang M."/>
            <person name="Cui Y."/>
            <person name="Dong X."/>
            <person name="Liu H."/>
            <person name="Ma X."/>
            <person name="Jiao Y."/>
            <person name="Wang B."/>
            <person name="Wei X."/>
            <person name="Stein J.C."/>
            <person name="Glaubitz J.C."/>
            <person name="Lu F."/>
            <person name="Yu G."/>
            <person name="Liang C."/>
            <person name="Fengler K."/>
            <person name="Li B."/>
            <person name="Rafalski A."/>
            <person name="Schnable P.S."/>
            <person name="Ware D.H."/>
            <person name="Buckler E.S."/>
            <person name="Lai J."/>
        </authorList>
    </citation>
    <scope>NUCLEOTIDE SEQUENCE [LARGE SCALE GENOMIC DNA]</scope>
    <source>
        <tissue evidence="8">Seedling</tissue>
    </source>
</reference>
<comment type="subcellular location">
    <subcellularLocation>
        <location evidence="1">Nucleus</location>
    </subcellularLocation>
</comment>
<dbReference type="Proteomes" id="UP000251960">
    <property type="component" value="Chromosome 4"/>
</dbReference>
<dbReference type="InterPro" id="IPR033757">
    <property type="entry name" value="WTAP"/>
</dbReference>
<dbReference type="AlphaFoldDB" id="A0A3L6EWY9"/>
<name>A0A3L6EWY9_MAIZE</name>
<evidence type="ECO:0000256" key="5">
    <source>
        <dbReference type="ARBA" id="ARBA00023242"/>
    </source>
</evidence>
<dbReference type="GO" id="GO:0000381">
    <property type="term" value="P:regulation of alternative mRNA splicing, via spliceosome"/>
    <property type="evidence" value="ECO:0007669"/>
    <property type="project" value="InterPro"/>
</dbReference>
<dbReference type="GO" id="GO:0008380">
    <property type="term" value="P:RNA splicing"/>
    <property type="evidence" value="ECO:0007669"/>
    <property type="project" value="UniProtKB-KW"/>
</dbReference>
<comment type="similarity">
    <text evidence="2">Belongs to the fl(2)d family.</text>
</comment>
<feature type="compositionally biased region" description="Polar residues" evidence="7">
    <location>
        <begin position="13"/>
        <end position="27"/>
    </location>
</feature>
<proteinExistence type="inferred from homology"/>
<evidence type="ECO:0000256" key="1">
    <source>
        <dbReference type="ARBA" id="ARBA00004123"/>
    </source>
</evidence>
<feature type="coiled-coil region" evidence="6">
    <location>
        <begin position="172"/>
        <end position="234"/>
    </location>
</feature>
<keyword evidence="3" id="KW-0507">mRNA processing</keyword>
<dbReference type="GO" id="GO:0016556">
    <property type="term" value="P:mRNA modification"/>
    <property type="evidence" value="ECO:0007669"/>
    <property type="project" value="InterPro"/>
</dbReference>
<feature type="region of interest" description="Disordered" evidence="7">
    <location>
        <begin position="330"/>
        <end position="363"/>
    </location>
</feature>
<dbReference type="GO" id="GO:0005634">
    <property type="term" value="C:nucleus"/>
    <property type="evidence" value="ECO:0007669"/>
    <property type="project" value="UniProtKB-SubCell"/>
</dbReference>
<keyword evidence="6" id="KW-0175">Coiled coil</keyword>
<evidence type="ECO:0000256" key="2">
    <source>
        <dbReference type="ARBA" id="ARBA00010313"/>
    </source>
</evidence>